<evidence type="ECO:0000313" key="11">
    <source>
        <dbReference type="RefSeq" id="XP_013786764.1"/>
    </source>
</evidence>
<dbReference type="Proteomes" id="UP000694941">
    <property type="component" value="Unplaced"/>
</dbReference>
<evidence type="ECO:0000256" key="2">
    <source>
        <dbReference type="ARBA" id="ARBA00005887"/>
    </source>
</evidence>
<dbReference type="PANTHER" id="PTHR11730:SF58">
    <property type="entry name" value="AMMONIUM TRANSPORTER"/>
    <property type="match status" value="1"/>
</dbReference>
<evidence type="ECO:0000313" key="10">
    <source>
        <dbReference type="Proteomes" id="UP000694941"/>
    </source>
</evidence>
<keyword evidence="4 8" id="KW-0812">Transmembrane</keyword>
<reference evidence="11" key="1">
    <citation type="submission" date="2025-08" db="UniProtKB">
        <authorList>
            <consortium name="RefSeq"/>
        </authorList>
    </citation>
    <scope>IDENTIFICATION</scope>
    <source>
        <tissue evidence="11">Muscle</tissue>
    </source>
</reference>
<dbReference type="SUPFAM" id="SSF111352">
    <property type="entry name" value="Ammonium transporter"/>
    <property type="match status" value="1"/>
</dbReference>
<dbReference type="InterPro" id="IPR018047">
    <property type="entry name" value="Ammonium_transpt_CS"/>
</dbReference>
<feature type="transmembrane region" description="Helical" evidence="8">
    <location>
        <begin position="352"/>
        <end position="378"/>
    </location>
</feature>
<name>A0ABM1BQL2_LIMPO</name>
<dbReference type="PANTHER" id="PTHR11730">
    <property type="entry name" value="AMMONIUM TRANSPORTER"/>
    <property type="match status" value="1"/>
</dbReference>
<evidence type="ECO:0000256" key="7">
    <source>
        <dbReference type="ARBA" id="ARBA00023177"/>
    </source>
</evidence>
<dbReference type="InterPro" id="IPR029020">
    <property type="entry name" value="Ammonium/urea_transptr"/>
</dbReference>
<evidence type="ECO:0000256" key="6">
    <source>
        <dbReference type="ARBA" id="ARBA00023136"/>
    </source>
</evidence>
<evidence type="ECO:0000256" key="8">
    <source>
        <dbReference type="RuleBase" id="RU362002"/>
    </source>
</evidence>
<feature type="transmembrane region" description="Helical" evidence="8">
    <location>
        <begin position="195"/>
        <end position="220"/>
    </location>
</feature>
<keyword evidence="7 8" id="KW-0924">Ammonia transport</keyword>
<keyword evidence="10" id="KW-1185">Reference proteome</keyword>
<feature type="transmembrane region" description="Helical" evidence="8">
    <location>
        <begin position="6"/>
        <end position="26"/>
    </location>
</feature>
<feature type="transmembrane region" description="Helical" evidence="8">
    <location>
        <begin position="314"/>
        <end position="332"/>
    </location>
</feature>
<keyword evidence="5 8" id="KW-1133">Transmembrane helix</keyword>
<dbReference type="Pfam" id="PF00909">
    <property type="entry name" value="Ammonium_transp"/>
    <property type="match status" value="1"/>
</dbReference>
<keyword evidence="6 8" id="KW-0472">Membrane</keyword>
<comment type="subcellular location">
    <subcellularLocation>
        <location evidence="8">Cell membrane</location>
        <topology evidence="8">Multi-pass membrane protein</topology>
    </subcellularLocation>
    <subcellularLocation>
        <location evidence="1">Membrane</location>
        <topology evidence="1">Multi-pass membrane protein</topology>
    </subcellularLocation>
</comment>
<proteinExistence type="inferred from homology"/>
<keyword evidence="3 8" id="KW-0813">Transport</keyword>
<feature type="transmembrane region" description="Helical" evidence="8">
    <location>
        <begin position="47"/>
        <end position="64"/>
    </location>
</feature>
<accession>A0ABM1BQL2</accession>
<evidence type="ECO:0000256" key="5">
    <source>
        <dbReference type="ARBA" id="ARBA00022989"/>
    </source>
</evidence>
<dbReference type="GeneID" id="106470744"/>
<evidence type="ECO:0000256" key="1">
    <source>
        <dbReference type="ARBA" id="ARBA00004141"/>
    </source>
</evidence>
<protein>
    <recommendedName>
        <fullName evidence="8">Ammonium transporter</fullName>
    </recommendedName>
</protein>
<dbReference type="Gene3D" id="1.10.3430.10">
    <property type="entry name" value="Ammonium transporter AmtB like domains"/>
    <property type="match status" value="1"/>
</dbReference>
<organism evidence="10 11">
    <name type="scientific">Limulus polyphemus</name>
    <name type="common">Atlantic horseshoe crab</name>
    <dbReference type="NCBI Taxonomy" id="6850"/>
    <lineage>
        <taxon>Eukaryota</taxon>
        <taxon>Metazoa</taxon>
        <taxon>Ecdysozoa</taxon>
        <taxon>Arthropoda</taxon>
        <taxon>Chelicerata</taxon>
        <taxon>Merostomata</taxon>
        <taxon>Xiphosura</taxon>
        <taxon>Limulidae</taxon>
        <taxon>Limulus</taxon>
    </lineage>
</organism>
<feature type="transmembrane region" description="Helical" evidence="8">
    <location>
        <begin position="285"/>
        <end position="302"/>
    </location>
</feature>
<dbReference type="NCBIfam" id="TIGR00836">
    <property type="entry name" value="amt"/>
    <property type="match status" value="1"/>
</dbReference>
<feature type="transmembrane region" description="Helical" evidence="8">
    <location>
        <begin position="152"/>
        <end position="175"/>
    </location>
</feature>
<comment type="similarity">
    <text evidence="2 8">Belongs to the ammonia transporter channel (TC 1.A.11.2) family.</text>
</comment>
<feature type="transmembrane region" description="Helical" evidence="8">
    <location>
        <begin position="120"/>
        <end position="140"/>
    </location>
</feature>
<sequence length="492" mass="53871">MTPDDATWILTASFVIFTMQTGFGLLESGAVTKKNEVNIMMKNAADVILGGITYWMFGYGFQYGSSPGTNPFIGVGSFFLDSNQDEMGIVFATFIFQLSFATTATTIASGAMAERTDFNAYCIFSLVNTLTYCIPAGWLWGGHGFLKNLGAIDFAGSSGVHLLGGCAAFVATVVLKPRLRRYDNGTAPLPMGNPINALVGTFTLWWGWLVFNCGSTFGITNDKWHYAGRAAITTINASLGAGLCGILFTYFKNRKFEIGDIINSILGGLVSITAGCAFFRPGESIFIGAVGGLFVISIQPMFDKIKVDDPVGAIAVHGGGGLWGMVAVGLFIESDPLLYLSRGRKGLFKGGGLYLLGVQLLSCLSIGVWSVTTTFLMLKGINIFRCIRMSPVEEVLGADYIEHNIRHDCFHYEDMMEDLERKGHHIPKRTDRVPPREEWDRYLVEKYIHGAANTTTQEPKTKPPELDKLLDILSTAKFRQEPNHPRENCTIL</sequence>
<evidence type="ECO:0000256" key="4">
    <source>
        <dbReference type="ARBA" id="ARBA00022692"/>
    </source>
</evidence>
<feature type="domain" description="Ammonium transporter AmtB-like" evidence="9">
    <location>
        <begin position="8"/>
        <end position="404"/>
    </location>
</feature>
<evidence type="ECO:0000256" key="3">
    <source>
        <dbReference type="ARBA" id="ARBA00022448"/>
    </source>
</evidence>
<gene>
    <name evidence="11" type="primary">LOC106470744</name>
</gene>
<feature type="transmembrane region" description="Helical" evidence="8">
    <location>
        <begin position="87"/>
        <end position="108"/>
    </location>
</feature>
<dbReference type="RefSeq" id="XP_013786764.1">
    <property type="nucleotide sequence ID" value="XM_013931310.1"/>
</dbReference>
<dbReference type="InterPro" id="IPR024041">
    <property type="entry name" value="NH4_transpt_AmtB-like_dom"/>
</dbReference>
<dbReference type="PROSITE" id="PS01219">
    <property type="entry name" value="AMMONIUM_TRANSP"/>
    <property type="match status" value="1"/>
</dbReference>
<dbReference type="InterPro" id="IPR001905">
    <property type="entry name" value="Ammonium_transpt"/>
</dbReference>
<evidence type="ECO:0000259" key="9">
    <source>
        <dbReference type="Pfam" id="PF00909"/>
    </source>
</evidence>
<feature type="transmembrane region" description="Helical" evidence="8">
    <location>
        <begin position="226"/>
        <end position="249"/>
    </location>
</feature>